<evidence type="ECO:0000313" key="1">
    <source>
        <dbReference type="EMBL" id="VAW60500.1"/>
    </source>
</evidence>
<dbReference type="AlphaFoldDB" id="A0A3B0X7F2"/>
<protein>
    <submittedName>
        <fullName evidence="1">Uncharacterized protein</fullName>
    </submittedName>
</protein>
<accession>A0A3B0X7F2</accession>
<organism evidence="1">
    <name type="scientific">hydrothermal vent metagenome</name>
    <dbReference type="NCBI Taxonomy" id="652676"/>
    <lineage>
        <taxon>unclassified sequences</taxon>
        <taxon>metagenomes</taxon>
        <taxon>ecological metagenomes</taxon>
    </lineage>
</organism>
<gene>
    <name evidence="1" type="ORF">MNBD_GAMMA08-1641</name>
</gene>
<dbReference type="EMBL" id="UOFH01000146">
    <property type="protein sequence ID" value="VAW60500.1"/>
    <property type="molecule type" value="Genomic_DNA"/>
</dbReference>
<proteinExistence type="predicted"/>
<name>A0A3B0X7F2_9ZZZZ</name>
<sequence>MSENIAPAVSSSSARPDLDWSQVKETVLMLKLAAAQVEYSLKDGSNSVDTLTDSFTSMASSLKAIEQSANGLFEQYNIAESDQQTVHESCSQVTEKMQQAIVAFQFYDTLVQRMDHVVNSLSKLGDLVGDPAKLYSPHEWGELQETIRGRYTMEKERELFDAILRGEDMQAVLEKMHNVATSEDNIELF</sequence>
<reference evidence="1" key="1">
    <citation type="submission" date="2018-06" db="EMBL/GenBank/DDBJ databases">
        <authorList>
            <person name="Zhirakovskaya E."/>
        </authorList>
    </citation>
    <scope>NUCLEOTIDE SEQUENCE</scope>
</reference>